<organism evidence="2 3">
    <name type="scientific">Janthinobacterium svalbardensis</name>
    <dbReference type="NCBI Taxonomy" id="368607"/>
    <lineage>
        <taxon>Bacteria</taxon>
        <taxon>Pseudomonadati</taxon>
        <taxon>Pseudomonadota</taxon>
        <taxon>Betaproteobacteria</taxon>
        <taxon>Burkholderiales</taxon>
        <taxon>Oxalobacteraceae</taxon>
        <taxon>Janthinobacterium</taxon>
    </lineage>
</organism>
<sequence>MAAHAALPGLAARLLALLAGAACMLALRHYPLGHGWPGLLFAALLPAYFLLLCWRPACWLFCVPALLPVLDLAPWTGWFFLEEIDVLLLLTVACGYWRLGGPSRSAVARLSPAARACLLLCSLAWLAALLRGVLPLPPIDVYAWDNYLSPYNSLRLGKAWAWSILLLPLLLRDGDPSALRRYALPGMLAGLAMVSLFALWERAVFPGLTNLSSDYRITAPFSAMHTGGAALDGYLALSLPFAGLWLARARSRWQAALALLLLALALHAACTTFSRGLYAALAAAVLLAVLLAMWQTLRQTLRTAPGAAQRPTGRRTMRKPLLMLLLAGLGTVLLVTMFSAAGYRGLLAAVILLTASFVLAARPLPWRLAPASLLCALCLQGLLASWWPEWAGQQAAGWLKGPYFLFLLAAVLLAGALLPGTLWPGGAAGKGPARLVLAMMAWTMLTCNLVWIGWHWAGAPALAPAGLVVLLAMLMLCNGRLRAPLWRLDRASLSIAGAAGILLLLAIPVSASYYATERFATTAFDLQGRLRHWRQVLAMQPSDWGDQLFGMGMGSFPATYYWHNPGREVPASIAYAEEGGEPGNSGNTYVHLASPGYSAGYGELLRLLQRLPLQPATHYTLALDVRRSGPMPVLLVRLCQRQLLYAQGCVPIPLRLQAPPPGSPVPAWQHYEVPFDSKWLGAGAWLLRPPVQLELAASGTATSSVIDVDNLSLRAPGGEELIVNGRFTQANNYWFFGSDHHHLPWHIKSLALHVLVEMGWCGALTLLALLSLASLRLLRQATGGNQCALACAAALLGFLVVGLFDSLLDVPRIALLCYLMLLCALLQPPQPPPSESAPP</sequence>
<feature type="transmembrane region" description="Helical" evidence="1">
    <location>
        <begin position="183"/>
        <end position="200"/>
    </location>
</feature>
<evidence type="ECO:0000313" key="2">
    <source>
        <dbReference type="EMBL" id="ATD61438.1"/>
    </source>
</evidence>
<keyword evidence="1" id="KW-1133">Transmembrane helix</keyword>
<feature type="transmembrane region" description="Helical" evidence="1">
    <location>
        <begin position="6"/>
        <end position="27"/>
    </location>
</feature>
<feature type="transmembrane region" description="Helical" evidence="1">
    <location>
        <begin position="435"/>
        <end position="456"/>
    </location>
</feature>
<feature type="transmembrane region" description="Helical" evidence="1">
    <location>
        <begin position="750"/>
        <end position="775"/>
    </location>
</feature>
<feature type="transmembrane region" description="Helical" evidence="1">
    <location>
        <begin position="403"/>
        <end position="423"/>
    </location>
</feature>
<proteinExistence type="predicted"/>
<gene>
    <name evidence="2" type="ORF">CNX70_15680</name>
</gene>
<feature type="transmembrane region" description="Helical" evidence="1">
    <location>
        <begin position="253"/>
        <end position="270"/>
    </location>
</feature>
<feature type="transmembrane region" description="Helical" evidence="1">
    <location>
        <begin position="462"/>
        <end position="481"/>
    </location>
</feature>
<feature type="transmembrane region" description="Helical" evidence="1">
    <location>
        <begin position="345"/>
        <end position="361"/>
    </location>
</feature>
<evidence type="ECO:0000256" key="1">
    <source>
        <dbReference type="SAM" id="Phobius"/>
    </source>
</evidence>
<dbReference type="RefSeq" id="WP_096235452.1">
    <property type="nucleotide sequence ID" value="NZ_CP023422.1"/>
</dbReference>
<keyword evidence="1" id="KW-0812">Transmembrane</keyword>
<dbReference type="EMBL" id="CP023422">
    <property type="protein sequence ID" value="ATD61438.1"/>
    <property type="molecule type" value="Genomic_DNA"/>
</dbReference>
<accession>A0A290WXK9</accession>
<feature type="transmembrane region" description="Helical" evidence="1">
    <location>
        <begin position="220"/>
        <end position="246"/>
    </location>
</feature>
<name>A0A290WXK9_9BURK</name>
<feature type="transmembrane region" description="Helical" evidence="1">
    <location>
        <begin position="320"/>
        <end position="339"/>
    </location>
</feature>
<feature type="transmembrane region" description="Helical" evidence="1">
    <location>
        <begin position="276"/>
        <end position="294"/>
    </location>
</feature>
<dbReference type="Gene3D" id="2.60.120.260">
    <property type="entry name" value="Galactose-binding domain-like"/>
    <property type="match status" value="1"/>
</dbReference>
<protein>
    <submittedName>
        <fullName evidence="2">Uncharacterized protein</fullName>
    </submittedName>
</protein>
<reference evidence="2 3" key="1">
    <citation type="submission" date="2017-09" db="EMBL/GenBank/DDBJ databases">
        <title>Complete genome sequence of Janthinobacterium svalbardensis PAMC 27463.</title>
        <authorList>
            <person name="Cho Y.-J."/>
            <person name="Cho A."/>
            <person name="Kim O.-S."/>
            <person name="Lee J.-I."/>
        </authorList>
    </citation>
    <scope>NUCLEOTIDE SEQUENCE [LARGE SCALE GENOMIC DNA]</scope>
    <source>
        <strain evidence="2 3">PAMC 27463</strain>
    </source>
</reference>
<dbReference type="AlphaFoldDB" id="A0A290WXK9"/>
<feature type="transmembrane region" description="Helical" evidence="1">
    <location>
        <begin position="117"/>
        <end position="134"/>
    </location>
</feature>
<dbReference type="KEGG" id="jsv:CNX70_15680"/>
<keyword evidence="3" id="KW-1185">Reference proteome</keyword>
<feature type="transmembrane region" description="Helical" evidence="1">
    <location>
        <begin position="39"/>
        <end position="57"/>
    </location>
</feature>
<dbReference type="Proteomes" id="UP000218437">
    <property type="component" value="Chromosome"/>
</dbReference>
<feature type="transmembrane region" description="Helical" evidence="1">
    <location>
        <begin position="787"/>
        <end position="804"/>
    </location>
</feature>
<evidence type="ECO:0000313" key="3">
    <source>
        <dbReference type="Proteomes" id="UP000218437"/>
    </source>
</evidence>
<keyword evidence="1" id="KW-0472">Membrane</keyword>
<feature type="transmembrane region" description="Helical" evidence="1">
    <location>
        <begin position="493"/>
        <end position="515"/>
    </location>
</feature>
<feature type="transmembrane region" description="Helical" evidence="1">
    <location>
        <begin position="368"/>
        <end position="387"/>
    </location>
</feature>